<dbReference type="SUPFAM" id="SSF51161">
    <property type="entry name" value="Trimeric LpxA-like enzymes"/>
    <property type="match status" value="1"/>
</dbReference>
<evidence type="ECO:0000256" key="1">
    <source>
        <dbReference type="SAM" id="Phobius"/>
    </source>
</evidence>
<dbReference type="Pfam" id="PF14602">
    <property type="entry name" value="Hexapep_2"/>
    <property type="match status" value="1"/>
</dbReference>
<dbReference type="Pfam" id="PF00132">
    <property type="entry name" value="Hexapep"/>
    <property type="match status" value="1"/>
</dbReference>
<dbReference type="PANTHER" id="PTHR23416:SF78">
    <property type="entry name" value="LIPOPOLYSACCHARIDE BIOSYNTHESIS O-ACETYL TRANSFERASE WBBJ-RELATED"/>
    <property type="match status" value="1"/>
</dbReference>
<dbReference type="InterPro" id="IPR051159">
    <property type="entry name" value="Hexapeptide_acetyltransf"/>
</dbReference>
<dbReference type="PANTHER" id="PTHR23416">
    <property type="entry name" value="SIALIC ACID SYNTHASE-RELATED"/>
    <property type="match status" value="1"/>
</dbReference>
<proteinExistence type="predicted"/>
<keyword evidence="1" id="KW-0472">Membrane</keyword>
<reference evidence="2 3" key="1">
    <citation type="journal article" date="2015" name="Nature">
        <title>rRNA introns, odd ribosomes, and small enigmatic genomes across a large radiation of phyla.</title>
        <authorList>
            <person name="Brown C.T."/>
            <person name="Hug L.A."/>
            <person name="Thomas B.C."/>
            <person name="Sharon I."/>
            <person name="Castelle C.J."/>
            <person name="Singh A."/>
            <person name="Wilkins M.J."/>
            <person name="Williams K.H."/>
            <person name="Banfield J.F."/>
        </authorList>
    </citation>
    <scope>NUCLEOTIDE SEQUENCE [LARGE SCALE GENOMIC DNA]</scope>
</reference>
<keyword evidence="1" id="KW-1133">Transmembrane helix</keyword>
<comment type="caution">
    <text evidence="2">The sequence shown here is derived from an EMBL/GenBank/DDBJ whole genome shotgun (WGS) entry which is preliminary data.</text>
</comment>
<organism evidence="2 3">
    <name type="scientific">Candidatus Daviesbacteria bacterium GW2011_GWA2_40_9</name>
    <dbReference type="NCBI Taxonomy" id="1618424"/>
    <lineage>
        <taxon>Bacteria</taxon>
        <taxon>Candidatus Daviesiibacteriota</taxon>
    </lineage>
</organism>
<evidence type="ECO:0000313" key="3">
    <source>
        <dbReference type="Proteomes" id="UP000034601"/>
    </source>
</evidence>
<dbReference type="AlphaFoldDB" id="A0A0G0U1H2"/>
<dbReference type="EMBL" id="LCAB01000008">
    <property type="protein sequence ID" value="KKR82959.1"/>
    <property type="molecule type" value="Genomic_DNA"/>
</dbReference>
<accession>A0A0G0U1H2</accession>
<protein>
    <recommendedName>
        <fullName evidence="4">Acetyltransferase</fullName>
    </recommendedName>
</protein>
<evidence type="ECO:0008006" key="4">
    <source>
        <dbReference type="Google" id="ProtNLM"/>
    </source>
</evidence>
<dbReference type="Gene3D" id="2.160.10.10">
    <property type="entry name" value="Hexapeptide repeat proteins"/>
    <property type="match status" value="1"/>
</dbReference>
<sequence length="193" mass="21515">MTIIRKLIAIVINLAVVIFVLIIFSLYKLVSFFYTDKNKCFEYFSQTLSIIPFDFGVHTRRYFYRRALKHCGKKFTTMFGVVLTKQESIVGDNVYINKFTILGDVKIGNNTIISQHCSLLSGGKQHVNQRTSEYIKLTIGNDVWIGANSVIMANIGDNAIIGAGSVVTKKVDHHVTIAGNPATIIKHEGIISS</sequence>
<dbReference type="InterPro" id="IPR001451">
    <property type="entry name" value="Hexapep"/>
</dbReference>
<gene>
    <name evidence="2" type="ORF">UU29_C0008G0068</name>
</gene>
<feature type="transmembrane region" description="Helical" evidence="1">
    <location>
        <begin position="7"/>
        <end position="27"/>
    </location>
</feature>
<dbReference type="InterPro" id="IPR011004">
    <property type="entry name" value="Trimer_LpxA-like_sf"/>
</dbReference>
<dbReference type="Proteomes" id="UP000034601">
    <property type="component" value="Unassembled WGS sequence"/>
</dbReference>
<evidence type="ECO:0000313" key="2">
    <source>
        <dbReference type="EMBL" id="KKR82959.1"/>
    </source>
</evidence>
<keyword evidence="1" id="KW-0812">Transmembrane</keyword>
<name>A0A0G0U1H2_9BACT</name>